<proteinExistence type="predicted"/>
<organism evidence="1">
    <name type="scientific">marine metagenome</name>
    <dbReference type="NCBI Taxonomy" id="408172"/>
    <lineage>
        <taxon>unclassified sequences</taxon>
        <taxon>metagenomes</taxon>
        <taxon>ecological metagenomes</taxon>
    </lineage>
</organism>
<dbReference type="EMBL" id="UINC01000613">
    <property type="protein sequence ID" value="SUZ58340.1"/>
    <property type="molecule type" value="Genomic_DNA"/>
</dbReference>
<reference evidence="1" key="1">
    <citation type="submission" date="2018-05" db="EMBL/GenBank/DDBJ databases">
        <authorList>
            <person name="Lanie J.A."/>
            <person name="Ng W.-L."/>
            <person name="Kazmierczak K.M."/>
            <person name="Andrzejewski T.M."/>
            <person name="Davidsen T.M."/>
            <person name="Wayne K.J."/>
            <person name="Tettelin H."/>
            <person name="Glass J.I."/>
            <person name="Rusch D."/>
            <person name="Podicherti R."/>
            <person name="Tsui H.-C.T."/>
            <person name="Winkler M.E."/>
        </authorList>
    </citation>
    <scope>NUCLEOTIDE SEQUENCE</scope>
</reference>
<feature type="non-terminal residue" evidence="1">
    <location>
        <position position="1"/>
    </location>
</feature>
<sequence>ADVSENTVILNVIDINGDQLDTVTVSKRN</sequence>
<accession>A0A381NUW3</accession>
<evidence type="ECO:0000313" key="1">
    <source>
        <dbReference type="EMBL" id="SUZ58340.1"/>
    </source>
</evidence>
<protein>
    <submittedName>
        <fullName evidence="1">Uncharacterized protein</fullName>
    </submittedName>
</protein>
<name>A0A381NUW3_9ZZZZ</name>
<gene>
    <name evidence="1" type="ORF">METZ01_LOCUS11194</name>
</gene>
<dbReference type="AlphaFoldDB" id="A0A381NUW3"/>